<name>A0A059Y2U4_9BACT</name>
<keyword evidence="4" id="KW-0472">Membrane</keyword>
<dbReference type="SUPFAM" id="SSF46626">
    <property type="entry name" value="Cytochrome c"/>
    <property type="match status" value="1"/>
</dbReference>
<keyword evidence="7" id="KW-1185">Reference proteome</keyword>
<keyword evidence="3" id="KW-0408">Iron</keyword>
<proteinExistence type="predicted"/>
<dbReference type="InterPro" id="IPR036909">
    <property type="entry name" value="Cyt_c-like_dom_sf"/>
</dbReference>
<dbReference type="KEGG" id="lfp:Y981_09780"/>
<organism evidence="6 7">
    <name type="scientific">Leptospirillum ferriphilum YSK</name>
    <dbReference type="NCBI Taxonomy" id="1441628"/>
    <lineage>
        <taxon>Bacteria</taxon>
        <taxon>Pseudomonadati</taxon>
        <taxon>Nitrospirota</taxon>
        <taxon>Nitrospiria</taxon>
        <taxon>Nitrospirales</taxon>
        <taxon>Nitrospiraceae</taxon>
        <taxon>Leptospirillum</taxon>
    </lineage>
</organism>
<keyword evidence="1" id="KW-0349">Heme</keyword>
<evidence type="ECO:0000259" key="5">
    <source>
        <dbReference type="Pfam" id="PF13442"/>
    </source>
</evidence>
<dbReference type="GO" id="GO:0020037">
    <property type="term" value="F:heme binding"/>
    <property type="evidence" value="ECO:0007669"/>
    <property type="project" value="InterPro"/>
</dbReference>
<dbReference type="Proteomes" id="UP000027059">
    <property type="component" value="Chromosome"/>
</dbReference>
<dbReference type="HOGENOM" id="CLU_2118021_0_0_0"/>
<dbReference type="OrthoDB" id="9814911at2"/>
<dbReference type="InterPro" id="IPR009056">
    <property type="entry name" value="Cyt_c-like_dom"/>
</dbReference>
<dbReference type="EMBL" id="CP007243">
    <property type="protein sequence ID" value="AIA31896.1"/>
    <property type="molecule type" value="Genomic_DNA"/>
</dbReference>
<dbReference type="RefSeq" id="WP_038505854.1">
    <property type="nucleotide sequence ID" value="NZ_CP007243.1"/>
</dbReference>
<dbReference type="AlphaFoldDB" id="A0A059Y2U4"/>
<evidence type="ECO:0000256" key="1">
    <source>
        <dbReference type="ARBA" id="ARBA00022617"/>
    </source>
</evidence>
<protein>
    <recommendedName>
        <fullName evidence="5">Cytochrome c domain-containing protein</fullName>
    </recommendedName>
</protein>
<sequence length="122" mass="13659">MTNQFKPMNNVVAILVTIAFAIVFFILFMLIPEPENKKASSPAGQSSGNARAFPSGLTGEVLFNRACSQCHTLPPLTHRSPEDWRILVLKMNRNMQQTGKNYLTPEEVQPVVDYILSRQKPA</sequence>
<dbReference type="GO" id="GO:0046872">
    <property type="term" value="F:metal ion binding"/>
    <property type="evidence" value="ECO:0007669"/>
    <property type="project" value="UniProtKB-KW"/>
</dbReference>
<keyword evidence="4" id="KW-0812">Transmembrane</keyword>
<feature type="transmembrane region" description="Helical" evidence="4">
    <location>
        <begin position="12"/>
        <end position="31"/>
    </location>
</feature>
<keyword evidence="2" id="KW-0479">Metal-binding</keyword>
<accession>A0A059Y2U4</accession>
<evidence type="ECO:0000313" key="7">
    <source>
        <dbReference type="Proteomes" id="UP000027059"/>
    </source>
</evidence>
<reference evidence="6 7" key="2">
    <citation type="journal article" date="2015" name="Biomed. Res. Int.">
        <title>Effects of Arsenite Resistance on the Growth and Functional Gene Expression of Leptospirillum ferriphilum and Acidithiobacillus thiooxidans in Pure Culture and Coculture.</title>
        <authorList>
            <person name="Jiang H."/>
            <person name="Liang Y."/>
            <person name="Yin H."/>
            <person name="Xiao Y."/>
            <person name="Guo X."/>
            <person name="Xu Y."/>
            <person name="Hu Q."/>
            <person name="Liu H."/>
            <person name="Liu X."/>
        </authorList>
    </citation>
    <scope>NUCLEOTIDE SEQUENCE [LARGE SCALE GENOMIC DNA]</scope>
    <source>
        <strain evidence="6 7">YSK</strain>
    </source>
</reference>
<dbReference type="GO" id="GO:0009055">
    <property type="term" value="F:electron transfer activity"/>
    <property type="evidence" value="ECO:0007669"/>
    <property type="project" value="InterPro"/>
</dbReference>
<dbReference type="Gene3D" id="1.10.760.10">
    <property type="entry name" value="Cytochrome c-like domain"/>
    <property type="match status" value="1"/>
</dbReference>
<gene>
    <name evidence="6" type="ORF">Y981_09780</name>
</gene>
<dbReference type="Pfam" id="PF13442">
    <property type="entry name" value="Cytochrome_CBB3"/>
    <property type="match status" value="1"/>
</dbReference>
<feature type="domain" description="Cytochrome c" evidence="5">
    <location>
        <begin position="58"/>
        <end position="115"/>
    </location>
</feature>
<reference evidence="7" key="1">
    <citation type="submission" date="2014-02" db="EMBL/GenBank/DDBJ databases">
        <title>Complete genome sequence and comparative genomic analysis of the nitrogen-fixing bacterium Leptospirillum ferriphilum YSK.</title>
        <authorList>
            <person name="Guo X."/>
            <person name="Yin H."/>
            <person name="Liang Y."/>
            <person name="Hu Q."/>
            <person name="Ma L."/>
            <person name="Xiao Y."/>
            <person name="Zhang X."/>
            <person name="Qiu G."/>
            <person name="Liu X."/>
        </authorList>
    </citation>
    <scope>NUCLEOTIDE SEQUENCE [LARGE SCALE GENOMIC DNA]</scope>
    <source>
        <strain evidence="7">YSK</strain>
    </source>
</reference>
<evidence type="ECO:0000256" key="3">
    <source>
        <dbReference type="ARBA" id="ARBA00023004"/>
    </source>
</evidence>
<evidence type="ECO:0000256" key="2">
    <source>
        <dbReference type="ARBA" id="ARBA00022723"/>
    </source>
</evidence>
<keyword evidence="4" id="KW-1133">Transmembrane helix</keyword>
<evidence type="ECO:0000313" key="6">
    <source>
        <dbReference type="EMBL" id="AIA31896.1"/>
    </source>
</evidence>
<evidence type="ECO:0000256" key="4">
    <source>
        <dbReference type="SAM" id="Phobius"/>
    </source>
</evidence>